<dbReference type="GO" id="GO:0006886">
    <property type="term" value="P:intracellular protein transport"/>
    <property type="evidence" value="ECO:0007669"/>
    <property type="project" value="InterPro"/>
</dbReference>
<dbReference type="Proteomes" id="UP000631114">
    <property type="component" value="Unassembled WGS sequence"/>
</dbReference>
<keyword evidence="10" id="KW-0809">Transit peptide</keyword>
<keyword evidence="7" id="KW-0812">Transmembrane</keyword>
<dbReference type="GO" id="GO:0009658">
    <property type="term" value="P:chloroplast organization"/>
    <property type="evidence" value="ECO:0007669"/>
    <property type="project" value="TreeGrafter"/>
</dbReference>
<comment type="caution">
    <text evidence="18">The sequence shown here is derived from an EMBL/GenBank/DDBJ whole genome shotgun (WGS) entry which is preliminary data.</text>
</comment>
<evidence type="ECO:0000256" key="6">
    <source>
        <dbReference type="ARBA" id="ARBA00022640"/>
    </source>
</evidence>
<evidence type="ECO:0000313" key="19">
    <source>
        <dbReference type="Proteomes" id="UP000631114"/>
    </source>
</evidence>
<keyword evidence="19" id="KW-1185">Reference proteome</keyword>
<dbReference type="Pfam" id="PF01103">
    <property type="entry name" value="Omp85"/>
    <property type="match status" value="1"/>
</dbReference>
<feature type="domain" description="Bacterial surface antigen (D15)" evidence="15">
    <location>
        <begin position="468"/>
        <end position="783"/>
    </location>
</feature>
<gene>
    <name evidence="18" type="ORF">IFM89_022219</name>
</gene>
<dbReference type="PROSITE" id="PS00316">
    <property type="entry name" value="THAUMATIN_1"/>
    <property type="match status" value="1"/>
</dbReference>
<evidence type="ECO:0000256" key="3">
    <source>
        <dbReference type="ARBA" id="ARBA00022448"/>
    </source>
</evidence>
<evidence type="ECO:0000256" key="7">
    <source>
        <dbReference type="ARBA" id="ARBA00022692"/>
    </source>
</evidence>
<reference evidence="18 19" key="1">
    <citation type="submission" date="2020-10" db="EMBL/GenBank/DDBJ databases">
        <title>The Coptis chinensis genome and diversification of protoberbering-type alkaloids.</title>
        <authorList>
            <person name="Wang B."/>
            <person name="Shu S."/>
            <person name="Song C."/>
            <person name="Liu Y."/>
        </authorList>
    </citation>
    <scope>NUCLEOTIDE SEQUENCE [LARGE SCALE GENOMIC DNA]</scope>
    <source>
        <strain evidence="18">HL-2020</strain>
        <tissue evidence="18">Leaf</tissue>
    </source>
</reference>
<keyword evidence="3" id="KW-0813">Transport</keyword>
<keyword evidence="9" id="KW-0653">Protein transport</keyword>
<proteinExistence type="inferred from homology"/>
<evidence type="ECO:0008006" key="20">
    <source>
        <dbReference type="Google" id="ProtNLM"/>
    </source>
</evidence>
<feature type="domain" description="Toc75-like second POTRA" evidence="16">
    <location>
        <begin position="236"/>
        <end position="347"/>
    </location>
</feature>
<feature type="region of interest" description="Disordered" evidence="14">
    <location>
        <begin position="28"/>
        <end position="62"/>
    </location>
</feature>
<evidence type="ECO:0000256" key="14">
    <source>
        <dbReference type="SAM" id="MobiDB-lite"/>
    </source>
</evidence>
<feature type="compositionally biased region" description="Polar residues" evidence="14">
    <location>
        <begin position="578"/>
        <end position="587"/>
    </location>
</feature>
<dbReference type="PANTHER" id="PTHR12815">
    <property type="entry name" value="SORTING AND ASSEMBLY MACHINERY SAMM50 PROTEIN FAMILY MEMBER"/>
    <property type="match status" value="1"/>
</dbReference>
<dbReference type="InterPro" id="IPR001938">
    <property type="entry name" value="Thaumatin"/>
</dbReference>
<dbReference type="AlphaFoldDB" id="A0A835M0J3"/>
<dbReference type="Gene3D" id="3.10.20.310">
    <property type="entry name" value="membrane protein fhac"/>
    <property type="match status" value="1"/>
</dbReference>
<dbReference type="FunFam" id="2.60.110.10:FF:000002">
    <property type="entry name" value="Thaumatin-like protein 1a"/>
    <property type="match status" value="1"/>
</dbReference>
<evidence type="ECO:0000256" key="5">
    <source>
        <dbReference type="ARBA" id="ARBA00022528"/>
    </source>
</evidence>
<keyword evidence="6" id="KW-0934">Plastid</keyword>
<dbReference type="Gene3D" id="2.40.160.50">
    <property type="entry name" value="membrane protein fhac: a member of the omp85/tpsb transporter family"/>
    <property type="match status" value="1"/>
</dbReference>
<sequence length="1020" mass="111036">MVFYAASGQLLSPPNSCPTQSIINSRRRLSPPTSLFHSSSVKCAANNPSSSSSNSESKSKPSLTKISSLSAATALGATALYHLSGGGFNGGGTGGGNSGGGGGGSFWSKFFSPLAAIAKEEESTTDTQEWDSHGLPGNIVVQLIKLSGFKKYKISEITFFDQWRRTTVGPEDSFFEMVSIRPGGIYTKAHLQKELETLATCGMFEKVDLQGRTKPDGTLGITISFTESTWQSADKFRCINVGLLPQSKPIEMDADMTDKEKMEYFRSQEKDYRRRIEKARPCLLPMPVHVEILQMLRASGKVSARLLQKIRDRVQKWYHDEGYACAQVVNFGNLNTKEVVCEVVEGDITQLVVQFQDKLGNVCEGNTQLPVVRRELPNQLRQGHVFNIEAGKLALRNINSLALFSNIEVNPRPDEKNEGGIIVEIKLKELEQKNAEVSTEWSIVPGRNGRPTLASIEPGGTVTIEHRNLQGLNRSLVGSITTSNFIDPQDDLSFKFEYVHPYLDGVYDPRNRTFRASCFNSRKLSPVFTGGPGVDEVPPIWVDRAGLKANVSENFTRQSKWTYGLVMEKITTRDESSHIAQNGQRQLPSGGISADGPPTTLSGTGVDQMVFAQANITRDNTKFVNGAIVGERNVFQVDQGLGIGTKFPIFNRHQLTVTRFIQLKEVEEGAGKPPPPVLVLHGHYGGCVGDLPSYDAFTLGGPYSVRGYNMGELGACRNLVELAAELRIPVKNTHVYAFAEHGNDLGSSKDVKGNPTEFYRRMGQGSSYGAGVKLGLVRAEYAVDHNSGTGAIFLRFGGIQLILVNNCRESIWPGILGTVGHDSPRDGGFHLNFGDEVILDVPVKWSGRIWGRQGCRFDQNGKGLCDTGDCQGLLHCKNSAGMPPATVVEMTLGTSNSPLHFYDVSLVDGFNLPVSMGPVGGGVGCGLAGCEMDLNICCPSALEVKRGGKVVGCKSACLAMQSAKYCCTGDFSNPKTCKPTIFAHLFKAICPRAYSYAYDDSSSLHKCRASRYLITFCPPR</sequence>
<dbReference type="PRINTS" id="PR00347">
    <property type="entry name" value="THAUMATIN"/>
</dbReference>
<dbReference type="InterPro" id="IPR005689">
    <property type="entry name" value="IAP75"/>
</dbReference>
<feature type="domain" description="Toc75-like POTRA" evidence="17">
    <location>
        <begin position="137"/>
        <end position="227"/>
    </location>
</feature>
<dbReference type="InterPro" id="IPR039910">
    <property type="entry name" value="D15-like"/>
</dbReference>
<evidence type="ECO:0000256" key="9">
    <source>
        <dbReference type="ARBA" id="ARBA00022927"/>
    </source>
</evidence>
<feature type="compositionally biased region" description="Polar residues" evidence="14">
    <location>
        <begin position="31"/>
        <end position="41"/>
    </location>
</feature>
<dbReference type="GO" id="GO:0045036">
    <property type="term" value="P:protein targeting to chloroplast"/>
    <property type="evidence" value="ECO:0007669"/>
    <property type="project" value="UniProtKB-ARBA"/>
</dbReference>
<evidence type="ECO:0000256" key="12">
    <source>
        <dbReference type="ARBA" id="ARBA00023157"/>
    </source>
</evidence>
<evidence type="ECO:0000256" key="13">
    <source>
        <dbReference type="ARBA" id="ARBA00061638"/>
    </source>
</evidence>
<comment type="similarity">
    <text evidence="13">Belongs to the TOC75 family.</text>
</comment>
<dbReference type="InterPro" id="IPR000184">
    <property type="entry name" value="Bac_surfAg_D15"/>
</dbReference>
<evidence type="ECO:0000256" key="1">
    <source>
        <dbReference type="ARBA" id="ARBA00004396"/>
    </source>
</evidence>
<dbReference type="FunFam" id="2.40.160.50:FF:000004">
    <property type="entry name" value="Protein TOC75-3 chloroplastic"/>
    <property type="match status" value="1"/>
</dbReference>
<evidence type="ECO:0000256" key="11">
    <source>
        <dbReference type="ARBA" id="ARBA00023136"/>
    </source>
</evidence>
<evidence type="ECO:0000256" key="4">
    <source>
        <dbReference type="ARBA" id="ARBA00022452"/>
    </source>
</evidence>
<dbReference type="OrthoDB" id="1161695at2759"/>
<keyword evidence="4" id="KW-1134">Transmembrane beta strand</keyword>
<name>A0A835M0J3_9MAGN</name>
<dbReference type="InterPro" id="IPR017949">
    <property type="entry name" value="Thaumatin_CS"/>
</dbReference>
<dbReference type="SUPFAM" id="SSF49870">
    <property type="entry name" value="Osmotin, thaumatin-like protein"/>
    <property type="match status" value="1"/>
</dbReference>
<evidence type="ECO:0000259" key="16">
    <source>
        <dbReference type="Pfam" id="PF25280"/>
    </source>
</evidence>
<feature type="domain" description="Toc75-like POTRA" evidence="17">
    <location>
        <begin position="348"/>
        <end position="429"/>
    </location>
</feature>
<dbReference type="NCBIfam" id="TIGR00992">
    <property type="entry name" value="3a0901s03IAP75"/>
    <property type="match status" value="1"/>
</dbReference>
<comment type="subcellular location">
    <subcellularLocation>
        <location evidence="1">Plastid</location>
        <location evidence="1">Chloroplast outer membrane</location>
        <topology evidence="1">Multi-pass membrane protein</topology>
    </subcellularLocation>
</comment>
<dbReference type="Gene3D" id="2.60.110.10">
    <property type="entry name" value="Thaumatin"/>
    <property type="match status" value="1"/>
</dbReference>
<dbReference type="Pfam" id="PF25280">
    <property type="entry name" value="POTRA2_Toc75"/>
    <property type="match status" value="1"/>
</dbReference>
<evidence type="ECO:0000256" key="8">
    <source>
        <dbReference type="ARBA" id="ARBA00022805"/>
    </source>
</evidence>
<evidence type="ECO:0000256" key="2">
    <source>
        <dbReference type="ARBA" id="ARBA00010607"/>
    </source>
</evidence>
<dbReference type="InterPro" id="IPR057355">
    <property type="entry name" value="POTRA2_Toc75"/>
</dbReference>
<evidence type="ECO:0000313" key="18">
    <source>
        <dbReference type="EMBL" id="KAF9615158.1"/>
    </source>
</evidence>
<protein>
    <recommendedName>
        <fullName evidence="20">Bacterial surface antigen (D15) domain-containing protein</fullName>
    </recommendedName>
</protein>
<dbReference type="EMBL" id="JADFTS010000003">
    <property type="protein sequence ID" value="KAF9615158.1"/>
    <property type="molecule type" value="Genomic_DNA"/>
</dbReference>
<dbReference type="InterPro" id="IPR057354">
    <property type="entry name" value="POTRA1_3_Toc75"/>
</dbReference>
<dbReference type="Pfam" id="PF00314">
    <property type="entry name" value="Thaumatin"/>
    <property type="match status" value="1"/>
</dbReference>
<keyword evidence="5" id="KW-0150">Chloroplast</keyword>
<evidence type="ECO:0000256" key="10">
    <source>
        <dbReference type="ARBA" id="ARBA00022946"/>
    </source>
</evidence>
<dbReference type="GO" id="GO:0009707">
    <property type="term" value="C:chloroplast outer membrane"/>
    <property type="evidence" value="ECO:0007669"/>
    <property type="project" value="UniProtKB-SubCell"/>
</dbReference>
<dbReference type="Pfam" id="PF25282">
    <property type="entry name" value="POTRA1_3_Toc75"/>
    <property type="match status" value="2"/>
</dbReference>
<evidence type="ECO:0000259" key="15">
    <source>
        <dbReference type="Pfam" id="PF01103"/>
    </source>
</evidence>
<dbReference type="CDD" id="cd09218">
    <property type="entry name" value="TLP-PA"/>
    <property type="match status" value="1"/>
</dbReference>
<feature type="region of interest" description="Disordered" evidence="14">
    <location>
        <begin position="574"/>
        <end position="599"/>
    </location>
</feature>
<organism evidence="18 19">
    <name type="scientific">Coptis chinensis</name>
    <dbReference type="NCBI Taxonomy" id="261450"/>
    <lineage>
        <taxon>Eukaryota</taxon>
        <taxon>Viridiplantae</taxon>
        <taxon>Streptophyta</taxon>
        <taxon>Embryophyta</taxon>
        <taxon>Tracheophyta</taxon>
        <taxon>Spermatophyta</taxon>
        <taxon>Magnoliopsida</taxon>
        <taxon>Ranunculales</taxon>
        <taxon>Ranunculaceae</taxon>
        <taxon>Coptidoideae</taxon>
        <taxon>Coptis</taxon>
    </lineage>
</organism>
<dbReference type="InterPro" id="IPR037176">
    <property type="entry name" value="Osmotin/thaumatin-like_sf"/>
</dbReference>
<evidence type="ECO:0000259" key="17">
    <source>
        <dbReference type="Pfam" id="PF25282"/>
    </source>
</evidence>
<dbReference type="PANTHER" id="PTHR12815:SF42">
    <property type="entry name" value="BACTERIAL SURFACE ANTIGEN (D15) DOMAIN-CONTAINING PROTEIN"/>
    <property type="match status" value="1"/>
</dbReference>
<feature type="compositionally biased region" description="Low complexity" evidence="14">
    <location>
        <begin position="46"/>
        <end position="62"/>
    </location>
</feature>
<comment type="similarity">
    <text evidence="2">Belongs to the thaumatin family.</text>
</comment>
<keyword evidence="8" id="KW-1002">Plastid outer membrane</keyword>
<dbReference type="GO" id="GO:0015450">
    <property type="term" value="F:protein-transporting ATPase activity"/>
    <property type="evidence" value="ECO:0007669"/>
    <property type="project" value="InterPro"/>
</dbReference>
<keyword evidence="11" id="KW-0472">Membrane</keyword>
<dbReference type="PROSITE" id="PS51367">
    <property type="entry name" value="THAUMATIN_2"/>
    <property type="match status" value="1"/>
</dbReference>
<accession>A0A835M0J3</accession>
<keyword evidence="12" id="KW-1015">Disulfide bond</keyword>
<dbReference type="GO" id="GO:0045037">
    <property type="term" value="P:protein import into chloroplast stroma"/>
    <property type="evidence" value="ECO:0007669"/>
    <property type="project" value="TreeGrafter"/>
</dbReference>
<dbReference type="FunFam" id="3.10.20.310:FF:000011">
    <property type="entry name" value="Protein TOC75-3 chloroplastic"/>
    <property type="match status" value="1"/>
</dbReference>
<dbReference type="SMART" id="SM00205">
    <property type="entry name" value="THN"/>
    <property type="match status" value="1"/>
</dbReference>